<dbReference type="SUPFAM" id="SSF46894">
    <property type="entry name" value="C-terminal effector domain of the bipartite response regulators"/>
    <property type="match status" value="1"/>
</dbReference>
<sequence length="227" mass="24698">MTTAAIAPAHGGVVDVPARQTAGRHAAAYRSLFERLDAAAVVDLGLHVLEANQRFVRDLAGQRDPVGRNLLDFLHRGGHANLRRQFVRLIQGKRDRVVERVVGLGADDRLVPGTLTAVAVHDHGPMVSTLVVTLRWDESSDAAPGNERRRILTELDARILEGVAAGMPTVKLAVQLYLSKQGVEYHVGTMLKKFKVPNRASLVSRAYSAGVLSPGEWPPKVSPEFIK</sequence>
<comment type="caution">
    <text evidence="2">The sequence shown here is derived from an EMBL/GenBank/DDBJ whole genome shotgun (WGS) entry which is preliminary data.</text>
</comment>
<dbReference type="GO" id="GO:0006355">
    <property type="term" value="P:regulation of DNA-templated transcription"/>
    <property type="evidence" value="ECO:0007669"/>
    <property type="project" value="InterPro"/>
</dbReference>
<reference evidence="2" key="2">
    <citation type="submission" date="2020-09" db="EMBL/GenBank/DDBJ databases">
        <authorList>
            <person name="Sun Q."/>
            <person name="Ohkuma M."/>
        </authorList>
    </citation>
    <scope>NUCLEOTIDE SEQUENCE</scope>
    <source>
        <strain evidence="2">JCM 3313</strain>
    </source>
</reference>
<evidence type="ECO:0000259" key="1">
    <source>
        <dbReference type="SMART" id="SM00421"/>
    </source>
</evidence>
<evidence type="ECO:0000313" key="2">
    <source>
        <dbReference type="EMBL" id="GGP82621.1"/>
    </source>
</evidence>
<dbReference type="RefSeq" id="WP_209619552.1">
    <property type="nucleotide sequence ID" value="NZ_BMRG01000023.1"/>
</dbReference>
<dbReference type="Pfam" id="PF00196">
    <property type="entry name" value="GerE"/>
    <property type="match status" value="1"/>
</dbReference>
<dbReference type="Pfam" id="PF08448">
    <property type="entry name" value="PAS_4"/>
    <property type="match status" value="1"/>
</dbReference>
<dbReference type="SUPFAM" id="SSF55785">
    <property type="entry name" value="PYP-like sensor domain (PAS domain)"/>
    <property type="match status" value="1"/>
</dbReference>
<accession>A0A918AX15</accession>
<dbReference type="InterPro" id="IPR000792">
    <property type="entry name" value="Tscrpt_reg_LuxR_C"/>
</dbReference>
<dbReference type="SMART" id="SM00421">
    <property type="entry name" value="HTH_LUXR"/>
    <property type="match status" value="1"/>
</dbReference>
<gene>
    <name evidence="2" type="ORF">GCM10010185_65820</name>
</gene>
<reference evidence="2" key="1">
    <citation type="journal article" date="2014" name="Int. J. Syst. Evol. Microbiol.">
        <title>Complete genome sequence of Corynebacterium casei LMG S-19264T (=DSM 44701T), isolated from a smear-ripened cheese.</title>
        <authorList>
            <consortium name="US DOE Joint Genome Institute (JGI-PGF)"/>
            <person name="Walter F."/>
            <person name="Albersmeier A."/>
            <person name="Kalinowski J."/>
            <person name="Ruckert C."/>
        </authorList>
    </citation>
    <scope>NUCLEOTIDE SEQUENCE</scope>
    <source>
        <strain evidence="2">JCM 3313</strain>
    </source>
</reference>
<dbReference type="InterPro" id="IPR013656">
    <property type="entry name" value="PAS_4"/>
</dbReference>
<dbReference type="EMBL" id="BMRG01000023">
    <property type="protein sequence ID" value="GGP82621.1"/>
    <property type="molecule type" value="Genomic_DNA"/>
</dbReference>
<dbReference type="AlphaFoldDB" id="A0A918AX15"/>
<dbReference type="InterPro" id="IPR000014">
    <property type="entry name" value="PAS"/>
</dbReference>
<dbReference type="InterPro" id="IPR036388">
    <property type="entry name" value="WH-like_DNA-bd_sf"/>
</dbReference>
<dbReference type="GO" id="GO:0003677">
    <property type="term" value="F:DNA binding"/>
    <property type="evidence" value="ECO:0007669"/>
    <property type="project" value="InterPro"/>
</dbReference>
<dbReference type="CDD" id="cd00130">
    <property type="entry name" value="PAS"/>
    <property type="match status" value="1"/>
</dbReference>
<dbReference type="InterPro" id="IPR035965">
    <property type="entry name" value="PAS-like_dom_sf"/>
</dbReference>
<dbReference type="Proteomes" id="UP000639606">
    <property type="component" value="Unassembled WGS sequence"/>
</dbReference>
<evidence type="ECO:0000313" key="3">
    <source>
        <dbReference type="Proteomes" id="UP000639606"/>
    </source>
</evidence>
<organism evidence="2 3">
    <name type="scientific">Saccharothrix coeruleofusca</name>
    <dbReference type="NCBI Taxonomy" id="33919"/>
    <lineage>
        <taxon>Bacteria</taxon>
        <taxon>Bacillati</taxon>
        <taxon>Actinomycetota</taxon>
        <taxon>Actinomycetes</taxon>
        <taxon>Pseudonocardiales</taxon>
        <taxon>Pseudonocardiaceae</taxon>
        <taxon>Saccharothrix</taxon>
    </lineage>
</organism>
<dbReference type="InterPro" id="IPR016032">
    <property type="entry name" value="Sig_transdc_resp-reg_C-effctor"/>
</dbReference>
<keyword evidence="3" id="KW-1185">Reference proteome</keyword>
<feature type="domain" description="HTH luxR-type" evidence="1">
    <location>
        <begin position="149"/>
        <end position="206"/>
    </location>
</feature>
<protein>
    <recommendedName>
        <fullName evidence="1">HTH luxR-type domain-containing protein</fullName>
    </recommendedName>
</protein>
<name>A0A918AX15_9PSEU</name>
<proteinExistence type="predicted"/>
<dbReference type="Gene3D" id="1.10.10.10">
    <property type="entry name" value="Winged helix-like DNA-binding domain superfamily/Winged helix DNA-binding domain"/>
    <property type="match status" value="1"/>
</dbReference>
<dbReference type="Gene3D" id="3.30.450.20">
    <property type="entry name" value="PAS domain"/>
    <property type="match status" value="1"/>
</dbReference>